<dbReference type="InterPro" id="IPR056091">
    <property type="entry name" value="DUF7674"/>
</dbReference>
<evidence type="ECO:0000313" key="2">
    <source>
        <dbReference type="EMBL" id="ADP73289.1"/>
    </source>
</evidence>
<dbReference type="Pfam" id="PF24722">
    <property type="entry name" value="DUF7674"/>
    <property type="match status" value="1"/>
</dbReference>
<proteinExistence type="predicted"/>
<feature type="domain" description="DUF7674" evidence="1">
    <location>
        <begin position="18"/>
        <end position="127"/>
    </location>
</feature>
<organism evidence="2">
    <name type="scientific">Geobacillus sp. (strain Y4.1MC1)</name>
    <dbReference type="NCBI Taxonomy" id="581103"/>
    <lineage>
        <taxon>Bacteria</taxon>
        <taxon>Bacillati</taxon>
        <taxon>Bacillota</taxon>
        <taxon>Bacilli</taxon>
        <taxon>Bacillales</taxon>
        <taxon>Anoxybacillaceae</taxon>
        <taxon>Geobacillus</taxon>
    </lineage>
</organism>
<evidence type="ECO:0000259" key="1">
    <source>
        <dbReference type="Pfam" id="PF24722"/>
    </source>
</evidence>
<accession>A0A7U3YCF6</accession>
<gene>
    <name evidence="2" type="ORF">GY4MC1_0453</name>
</gene>
<protein>
    <recommendedName>
        <fullName evidence="1">DUF7674 domain-containing protein</fullName>
    </recommendedName>
</protein>
<dbReference type="KEGG" id="gmc:GY4MC1_0453"/>
<dbReference type="AlphaFoldDB" id="A0A7U3YCF6"/>
<reference evidence="2" key="1">
    <citation type="submission" date="2010-10" db="EMBL/GenBank/DDBJ databases">
        <title>Complete sequence of chromosome of Geobacillus sp. Y4.1MC1.</title>
        <authorList>
            <consortium name="US DOE Joint Genome Institute"/>
            <person name="Lucas S."/>
            <person name="Copeland A."/>
            <person name="Lapidus A."/>
            <person name="Cheng J.-F."/>
            <person name="Bruce D."/>
            <person name="Goodwin L."/>
            <person name="Pitluck S."/>
            <person name="Chertkov O."/>
            <person name="Zhang X."/>
            <person name="Detter J.C."/>
            <person name="Han C."/>
            <person name="Tapia R."/>
            <person name="Land M."/>
            <person name="Hauser L."/>
            <person name="Jeffries C."/>
            <person name="Kyrpides N."/>
            <person name="Ivanova N."/>
            <person name="Ovchinnikova G."/>
            <person name="Brumm P."/>
            <person name="Mead D."/>
            <person name="Woyke T."/>
        </authorList>
    </citation>
    <scope>NUCLEOTIDE SEQUENCE [LARGE SCALE GENOMIC DNA]</scope>
    <source>
        <strain evidence="2">Y4.1MC1</strain>
    </source>
</reference>
<name>A0A7U3YCF6_GEOS0</name>
<dbReference type="EMBL" id="CP002293">
    <property type="protein sequence ID" value="ADP73289.1"/>
    <property type="molecule type" value="Genomic_DNA"/>
</dbReference>
<sequence>MENRLEGIIIITVDVFTKKFLELFPEYQASYIEHIEFNGELLPHVFFGETLNEDLPALINSGKEEKLRSIFDFIEFMLKKGDTDVQEVITLTILARLGDEPEILKKALKYMGTETRKASKEIETFWGRQ</sequence>